<reference evidence="3" key="1">
    <citation type="submission" date="2017-03" db="EMBL/GenBank/DDBJ databases">
        <title>Phytopthora megakarya and P. palmivora, two closely related causual agents of cacao black pod achieved similar genome size and gene model numbers by different mechanisms.</title>
        <authorList>
            <person name="Ali S."/>
            <person name="Shao J."/>
            <person name="Larry D.J."/>
            <person name="Kronmiller B."/>
            <person name="Shen D."/>
            <person name="Strem M.D."/>
            <person name="Melnick R.L."/>
            <person name="Guiltinan M.J."/>
            <person name="Tyler B.M."/>
            <person name="Meinhardt L.W."/>
            <person name="Bailey B.A."/>
        </authorList>
    </citation>
    <scope>NUCLEOTIDE SEQUENCE [LARGE SCALE GENOMIC DNA]</scope>
    <source>
        <strain evidence="3">zdho120</strain>
    </source>
</reference>
<feature type="region of interest" description="Disordered" evidence="1">
    <location>
        <begin position="140"/>
        <end position="204"/>
    </location>
</feature>
<protein>
    <submittedName>
        <fullName evidence="2">Uncharacterized protein</fullName>
    </submittedName>
</protein>
<dbReference type="AlphaFoldDB" id="A0A225WA82"/>
<evidence type="ECO:0000313" key="2">
    <source>
        <dbReference type="EMBL" id="OWZ14631.1"/>
    </source>
</evidence>
<feature type="compositionally biased region" description="Acidic residues" evidence="1">
    <location>
        <begin position="179"/>
        <end position="194"/>
    </location>
</feature>
<dbReference type="Proteomes" id="UP000198211">
    <property type="component" value="Unassembled WGS sequence"/>
</dbReference>
<sequence length="260" mass="27639">MRQTQEALTRIQSELAQKHQADEAIMAAHAEAAIQAERLRAAKETEDGLKAQHFQTEADFAERLRVQHATVTPVPDAVSQITTESGIANFQQDAKGHDAGNVAVKKEKSADKEVAVARADALLAAQLQATLQSVNVAKATKATAPKSSDDAKVKAKKATPKASASKKARRGGYPSDSDPSSEDDDSDSSSDDSDSSFCEPLSEMVVPKATQGGTTTMTIRPFMTASFLDDFDEKLLSRNALVAILFGKELAFTIVSACAA</sequence>
<evidence type="ECO:0000256" key="1">
    <source>
        <dbReference type="SAM" id="MobiDB-lite"/>
    </source>
</evidence>
<name>A0A225WA82_9STRA</name>
<dbReference type="EMBL" id="NBNE01001294">
    <property type="protein sequence ID" value="OWZ14631.1"/>
    <property type="molecule type" value="Genomic_DNA"/>
</dbReference>
<gene>
    <name evidence="2" type="ORF">PHMEG_00011860</name>
</gene>
<comment type="caution">
    <text evidence="2">The sequence shown here is derived from an EMBL/GenBank/DDBJ whole genome shotgun (WGS) entry which is preliminary data.</text>
</comment>
<keyword evidence="3" id="KW-1185">Reference proteome</keyword>
<evidence type="ECO:0000313" key="3">
    <source>
        <dbReference type="Proteomes" id="UP000198211"/>
    </source>
</evidence>
<proteinExistence type="predicted"/>
<feature type="compositionally biased region" description="Basic residues" evidence="1">
    <location>
        <begin position="154"/>
        <end position="170"/>
    </location>
</feature>
<organism evidence="2 3">
    <name type="scientific">Phytophthora megakarya</name>
    <dbReference type="NCBI Taxonomy" id="4795"/>
    <lineage>
        <taxon>Eukaryota</taxon>
        <taxon>Sar</taxon>
        <taxon>Stramenopiles</taxon>
        <taxon>Oomycota</taxon>
        <taxon>Peronosporomycetes</taxon>
        <taxon>Peronosporales</taxon>
        <taxon>Peronosporaceae</taxon>
        <taxon>Phytophthora</taxon>
    </lineage>
</organism>
<accession>A0A225WA82</accession>